<dbReference type="VEuPathDB" id="VectorBase:ISCP_010074"/>
<dbReference type="VEuPathDB" id="VectorBase:ISCI000934"/>
<name>B7P119_IXOSC</name>
<keyword evidence="1" id="KW-0812">Transmembrane</keyword>
<sequence>MTSSRVSAAHPSFPWAYEDIVIFAGRPFQFSKNVFGFLSAFSGFVWFVIAVTLLATWAAYVACLARAHRPSRSGRLRAVRRRAEASSAFGLFVRTILSQGKINK</sequence>
<evidence type="ECO:0000313" key="2">
    <source>
        <dbReference type="EMBL" id="EEC00291.1"/>
    </source>
</evidence>
<evidence type="ECO:0000313" key="4">
    <source>
        <dbReference type="Proteomes" id="UP000001555"/>
    </source>
</evidence>
<dbReference type="EMBL" id="DS614073">
    <property type="protein sequence ID" value="EEC00291.1"/>
    <property type="molecule type" value="Genomic_DNA"/>
</dbReference>
<keyword evidence="1" id="KW-1133">Transmembrane helix</keyword>
<reference evidence="3" key="2">
    <citation type="submission" date="2020-05" db="UniProtKB">
        <authorList>
            <consortium name="EnsemblMetazoa"/>
        </authorList>
    </citation>
    <scope>IDENTIFICATION</scope>
    <source>
        <strain evidence="3">wikel</strain>
    </source>
</reference>
<dbReference type="HOGENOM" id="CLU_2252934_0_0_1"/>
<organism>
    <name type="scientific">Ixodes scapularis</name>
    <name type="common">Black-legged tick</name>
    <name type="synonym">Deer tick</name>
    <dbReference type="NCBI Taxonomy" id="6945"/>
    <lineage>
        <taxon>Eukaryota</taxon>
        <taxon>Metazoa</taxon>
        <taxon>Ecdysozoa</taxon>
        <taxon>Arthropoda</taxon>
        <taxon>Chelicerata</taxon>
        <taxon>Arachnida</taxon>
        <taxon>Acari</taxon>
        <taxon>Parasitiformes</taxon>
        <taxon>Ixodida</taxon>
        <taxon>Ixodoidea</taxon>
        <taxon>Ixodidae</taxon>
        <taxon>Ixodinae</taxon>
        <taxon>Ixodes</taxon>
    </lineage>
</organism>
<dbReference type="OrthoDB" id="6507850at2759"/>
<evidence type="ECO:0000313" key="3">
    <source>
        <dbReference type="EnsemblMetazoa" id="ISCW000934-PA"/>
    </source>
</evidence>
<dbReference type="EMBL" id="ABJB011123592">
    <property type="status" value="NOT_ANNOTATED_CDS"/>
    <property type="molecule type" value="Genomic_DNA"/>
</dbReference>
<accession>B7P119</accession>
<keyword evidence="1" id="KW-0472">Membrane</keyword>
<protein>
    <submittedName>
        <fullName evidence="2 3">Uncharacterized protein</fullName>
    </submittedName>
</protein>
<dbReference type="EnsemblMetazoa" id="ISCW000934-RA">
    <property type="protein sequence ID" value="ISCW000934-PA"/>
    <property type="gene ID" value="ISCW000934"/>
</dbReference>
<keyword evidence="4" id="KW-1185">Reference proteome</keyword>
<feature type="transmembrane region" description="Helical" evidence="1">
    <location>
        <begin position="44"/>
        <end position="67"/>
    </location>
</feature>
<dbReference type="InParanoid" id="B7P119"/>
<dbReference type="Proteomes" id="UP000001555">
    <property type="component" value="Unassembled WGS sequence"/>
</dbReference>
<reference evidence="2 4" key="1">
    <citation type="submission" date="2008-03" db="EMBL/GenBank/DDBJ databases">
        <title>Annotation of Ixodes scapularis.</title>
        <authorList>
            <consortium name="Ixodes scapularis Genome Project Consortium"/>
            <person name="Caler E."/>
            <person name="Hannick L.I."/>
            <person name="Bidwell S."/>
            <person name="Joardar V."/>
            <person name="Thiagarajan M."/>
            <person name="Amedeo P."/>
            <person name="Galinsky K.J."/>
            <person name="Schobel S."/>
            <person name="Inman J."/>
            <person name="Hostetler J."/>
            <person name="Miller J."/>
            <person name="Hammond M."/>
            <person name="Megy K."/>
            <person name="Lawson D."/>
            <person name="Kodira C."/>
            <person name="Sutton G."/>
            <person name="Meyer J."/>
            <person name="Hill C.A."/>
            <person name="Birren B."/>
            <person name="Nene V."/>
            <person name="Collins F."/>
            <person name="Alarcon-Chaidez F."/>
            <person name="Wikel S."/>
            <person name="Strausberg R."/>
        </authorList>
    </citation>
    <scope>NUCLEOTIDE SEQUENCE [LARGE SCALE GENOMIC DNA]</scope>
    <source>
        <strain evidence="4">Wikel</strain>
        <strain evidence="2">Wikel colony</strain>
    </source>
</reference>
<dbReference type="PaxDb" id="6945-B7P119"/>
<dbReference type="AlphaFoldDB" id="B7P119"/>
<proteinExistence type="predicted"/>
<evidence type="ECO:0000256" key="1">
    <source>
        <dbReference type="SAM" id="Phobius"/>
    </source>
</evidence>
<gene>
    <name evidence="2" type="ORF">IscW_ISCW000934</name>
</gene>
<dbReference type="VEuPathDB" id="VectorBase:ISCW000934"/>